<dbReference type="PANTHER" id="PTHR30075">
    <property type="entry name" value="GLYCYL-TRNA SYNTHETASE"/>
    <property type="match status" value="1"/>
</dbReference>
<protein>
    <recommendedName>
        <fullName evidence="11">Glycine--tRNA ligase beta subunit</fullName>
        <ecNumber evidence="11">6.1.1.14</ecNumber>
    </recommendedName>
    <alternativeName>
        <fullName evidence="11">Glycyl-tRNA synthetase beta subunit</fullName>
        <shortName evidence="11">GlyRS</shortName>
    </alternativeName>
</protein>
<dbReference type="SMART" id="SM00836">
    <property type="entry name" value="DALR_1"/>
    <property type="match status" value="1"/>
</dbReference>
<sequence>MMQAQDFLVELGTEELPPKALKKLAEAFLAGVEKGLNEAGLAYSAARYFAAPRRLAIQVDQLATQQPDRSNQMDGPPVQAAFDADGNPTKAAEGFARKCGVSVAELDQSGPKLRFVQSIPGQPAADLLPGIVDSALAALPIPKRMRWADRKTEFVRPTQWLVMLLGEQVVPCEILAQTAGNQSRGHRFHHPDNVTINAPAAYAEALRKAYVIADFAERRELISQRVAALAAEQQGTAIVPEDLLDEVTALVEWPVPLVCSFEERFLEVPQEALISTMQDNQKYFCLLDANGKLLPRFITVANLESKDPQQIIEGNEKVVRPRLTDAEFFFKQDKKQPLESHNARLANVVFQAELGSVYDKAVRVSHLAGFIAEQIGGDSAKAQRAGLLSKCDLSTEMVGEFPELQGIAGYYYAKHDGEAEDVALALNEQYMPRGAGAELPTTLTGAAVALADKIDTLVGIFGIGMLPTGSKDPYALRRAALGVLRILIDKQLELNLNEALQVAVQQYGERVKAEGLISQVQDFIFDRLRARYEDEGIDTAVYQSVRAVSPLSPLDFDQRVQAVQAFRRLPEAETLAAANKRVSNILSKAEGEVSSAIDSTLLQETAEQTLTSAVEAAEQAVAPLASERRYQQTLEHLAALREPVDAFFDQVLVNAEDPAVKANRYALLARLRGLFLGVADISLLG</sequence>
<dbReference type="GO" id="GO:0016874">
    <property type="term" value="F:ligase activity"/>
    <property type="evidence" value="ECO:0007669"/>
    <property type="project" value="UniProtKB-KW"/>
</dbReference>
<name>A0ABP9ZS60_9GAMM</name>
<dbReference type="PRINTS" id="PR01045">
    <property type="entry name" value="TRNASYNTHGB"/>
</dbReference>
<accession>A0ABP9ZS60</accession>
<reference evidence="13 14" key="1">
    <citation type="submission" date="2024-04" db="EMBL/GenBank/DDBJ databases">
        <title>Draft genome sequence of Halopseudomonas sabulinigri NBRC 116187.</title>
        <authorList>
            <person name="Miyakawa T."/>
            <person name="Kusuya Y."/>
            <person name="Miura T."/>
        </authorList>
    </citation>
    <scope>NUCLEOTIDE SEQUENCE [LARGE SCALE GENOMIC DNA]</scope>
    <source>
        <strain evidence="13 14">4NH20-0042</strain>
    </source>
</reference>
<keyword evidence="7 11" id="KW-0067">ATP-binding</keyword>
<dbReference type="EMBL" id="BAABWD010000003">
    <property type="protein sequence ID" value="GAA6132277.1"/>
    <property type="molecule type" value="Genomic_DNA"/>
</dbReference>
<dbReference type="InterPro" id="IPR015944">
    <property type="entry name" value="Gly-tRNA-synth_bsu"/>
</dbReference>
<evidence type="ECO:0000256" key="4">
    <source>
        <dbReference type="ARBA" id="ARBA00022490"/>
    </source>
</evidence>
<keyword evidence="14" id="KW-1185">Reference proteome</keyword>
<evidence type="ECO:0000313" key="14">
    <source>
        <dbReference type="Proteomes" id="UP001486808"/>
    </source>
</evidence>
<keyword evidence="5 11" id="KW-0436">Ligase</keyword>
<keyword evidence="6 11" id="KW-0547">Nucleotide-binding</keyword>
<dbReference type="NCBIfam" id="TIGR00211">
    <property type="entry name" value="glyS"/>
    <property type="match status" value="1"/>
</dbReference>
<evidence type="ECO:0000256" key="7">
    <source>
        <dbReference type="ARBA" id="ARBA00022840"/>
    </source>
</evidence>
<evidence type="ECO:0000256" key="3">
    <source>
        <dbReference type="ARBA" id="ARBA00011209"/>
    </source>
</evidence>
<dbReference type="EC" id="6.1.1.14" evidence="11"/>
<dbReference type="Pfam" id="PF05746">
    <property type="entry name" value="DALR_1"/>
    <property type="match status" value="1"/>
</dbReference>
<dbReference type="PANTHER" id="PTHR30075:SF2">
    <property type="entry name" value="GLYCINE--TRNA LIGASE, CHLOROPLASTIC_MITOCHONDRIAL 2"/>
    <property type="match status" value="1"/>
</dbReference>
<dbReference type="Pfam" id="PF02092">
    <property type="entry name" value="tRNA_synt_2f"/>
    <property type="match status" value="1"/>
</dbReference>
<evidence type="ECO:0000256" key="1">
    <source>
        <dbReference type="ARBA" id="ARBA00004496"/>
    </source>
</evidence>
<proteinExistence type="inferred from homology"/>
<dbReference type="SUPFAM" id="SSF109604">
    <property type="entry name" value="HD-domain/PDEase-like"/>
    <property type="match status" value="1"/>
</dbReference>
<dbReference type="InterPro" id="IPR006194">
    <property type="entry name" value="Gly-tRNA-synth_heterodimer"/>
</dbReference>
<keyword evidence="4 11" id="KW-0963">Cytoplasm</keyword>
<evidence type="ECO:0000313" key="13">
    <source>
        <dbReference type="EMBL" id="GAA6132277.1"/>
    </source>
</evidence>
<evidence type="ECO:0000256" key="2">
    <source>
        <dbReference type="ARBA" id="ARBA00008226"/>
    </source>
</evidence>
<evidence type="ECO:0000259" key="12">
    <source>
        <dbReference type="SMART" id="SM00836"/>
    </source>
</evidence>
<dbReference type="InterPro" id="IPR008909">
    <property type="entry name" value="DALR_anticod-bd"/>
</dbReference>
<feature type="domain" description="DALR anticodon binding" evidence="12">
    <location>
        <begin position="581"/>
        <end position="684"/>
    </location>
</feature>
<keyword evidence="9 11" id="KW-0030">Aminoacyl-tRNA synthetase</keyword>
<evidence type="ECO:0000256" key="10">
    <source>
        <dbReference type="ARBA" id="ARBA00047937"/>
    </source>
</evidence>
<evidence type="ECO:0000256" key="5">
    <source>
        <dbReference type="ARBA" id="ARBA00022598"/>
    </source>
</evidence>
<organism evidence="13 14">
    <name type="scientific">Halopseudomonas sabulinigri</name>
    <dbReference type="NCBI Taxonomy" id="472181"/>
    <lineage>
        <taxon>Bacteria</taxon>
        <taxon>Pseudomonadati</taxon>
        <taxon>Pseudomonadota</taxon>
        <taxon>Gammaproteobacteria</taxon>
        <taxon>Pseudomonadales</taxon>
        <taxon>Pseudomonadaceae</taxon>
        <taxon>Halopseudomonas</taxon>
    </lineage>
</organism>
<evidence type="ECO:0000256" key="6">
    <source>
        <dbReference type="ARBA" id="ARBA00022741"/>
    </source>
</evidence>
<comment type="caution">
    <text evidence="13">The sequence shown here is derived from an EMBL/GenBank/DDBJ whole genome shotgun (WGS) entry which is preliminary data.</text>
</comment>
<dbReference type="HAMAP" id="MF_00255">
    <property type="entry name" value="Gly_tRNA_synth_beta"/>
    <property type="match status" value="1"/>
</dbReference>
<keyword evidence="8 11" id="KW-0648">Protein biosynthesis</keyword>
<comment type="subunit">
    <text evidence="3 11">Tetramer of two alpha and two beta subunits.</text>
</comment>
<gene>
    <name evidence="11 13" type="primary">glyS</name>
    <name evidence="13" type="ORF">NBRC116187_26370</name>
</gene>
<comment type="catalytic activity">
    <reaction evidence="10 11">
        <text>tRNA(Gly) + glycine + ATP = glycyl-tRNA(Gly) + AMP + diphosphate</text>
        <dbReference type="Rhea" id="RHEA:16013"/>
        <dbReference type="Rhea" id="RHEA-COMP:9664"/>
        <dbReference type="Rhea" id="RHEA-COMP:9683"/>
        <dbReference type="ChEBI" id="CHEBI:30616"/>
        <dbReference type="ChEBI" id="CHEBI:33019"/>
        <dbReference type="ChEBI" id="CHEBI:57305"/>
        <dbReference type="ChEBI" id="CHEBI:78442"/>
        <dbReference type="ChEBI" id="CHEBI:78522"/>
        <dbReference type="ChEBI" id="CHEBI:456215"/>
        <dbReference type="EC" id="6.1.1.14"/>
    </reaction>
</comment>
<evidence type="ECO:0000256" key="8">
    <source>
        <dbReference type="ARBA" id="ARBA00022917"/>
    </source>
</evidence>
<evidence type="ECO:0000256" key="9">
    <source>
        <dbReference type="ARBA" id="ARBA00023146"/>
    </source>
</evidence>
<dbReference type="Proteomes" id="UP001486808">
    <property type="component" value="Unassembled WGS sequence"/>
</dbReference>
<comment type="subcellular location">
    <subcellularLocation>
        <location evidence="1 11">Cytoplasm</location>
    </subcellularLocation>
</comment>
<evidence type="ECO:0000256" key="11">
    <source>
        <dbReference type="HAMAP-Rule" id="MF_00255"/>
    </source>
</evidence>
<comment type="similarity">
    <text evidence="2 11">Belongs to the class-II aminoacyl-tRNA synthetase family.</text>
</comment>
<dbReference type="PROSITE" id="PS50861">
    <property type="entry name" value="AA_TRNA_LIGASE_II_GLYAB"/>
    <property type="match status" value="1"/>
</dbReference>